<reference evidence="1 2" key="1">
    <citation type="submission" date="2013-03" db="EMBL/GenBank/DDBJ databases">
        <title>Draft genome sequence of Gracibacillus halophilus YIM-C55.5, a moderately halophilic and thermophilic organism from the Xiaochaidamu salt lake.</title>
        <authorList>
            <person name="Sugumar T."/>
            <person name="Polireddy D.R."/>
            <person name="Antony A."/>
            <person name="Madhava Y.R."/>
            <person name="Sivakumar N."/>
        </authorList>
    </citation>
    <scope>NUCLEOTIDE SEQUENCE [LARGE SCALE GENOMIC DNA]</scope>
    <source>
        <strain evidence="1 2">YIM-C55.5</strain>
    </source>
</reference>
<evidence type="ECO:0000313" key="2">
    <source>
        <dbReference type="Proteomes" id="UP000012283"/>
    </source>
</evidence>
<accession>N4WCX5</accession>
<dbReference type="RefSeq" id="WP_003463326.1">
    <property type="nucleotide sequence ID" value="NZ_APML01000005.1"/>
</dbReference>
<gene>
    <name evidence="1" type="ORF">J416_01479</name>
</gene>
<evidence type="ECO:0000313" key="1">
    <source>
        <dbReference type="EMBL" id="ENH98128.1"/>
    </source>
</evidence>
<dbReference type="PATRIC" id="fig|1308866.3.peg.298"/>
<proteinExistence type="predicted"/>
<organism evidence="1 2">
    <name type="scientific">Gracilibacillus halophilus YIM-C55.5</name>
    <dbReference type="NCBI Taxonomy" id="1308866"/>
    <lineage>
        <taxon>Bacteria</taxon>
        <taxon>Bacillati</taxon>
        <taxon>Bacillota</taxon>
        <taxon>Bacilli</taxon>
        <taxon>Bacillales</taxon>
        <taxon>Bacillaceae</taxon>
        <taxon>Gracilibacillus</taxon>
    </lineage>
</organism>
<protein>
    <submittedName>
        <fullName evidence="1">Uncharacterized protein</fullName>
    </submittedName>
</protein>
<dbReference type="Proteomes" id="UP000012283">
    <property type="component" value="Unassembled WGS sequence"/>
</dbReference>
<comment type="caution">
    <text evidence="1">The sequence shown here is derived from an EMBL/GenBank/DDBJ whole genome shotgun (WGS) entry which is preliminary data.</text>
</comment>
<dbReference type="EMBL" id="APML01000005">
    <property type="protein sequence ID" value="ENH98128.1"/>
    <property type="molecule type" value="Genomic_DNA"/>
</dbReference>
<dbReference type="eggNOG" id="ENOG50335SB">
    <property type="taxonomic scope" value="Bacteria"/>
</dbReference>
<dbReference type="OrthoDB" id="2989116at2"/>
<keyword evidence="2" id="KW-1185">Reference proteome</keyword>
<dbReference type="AlphaFoldDB" id="N4WCX5"/>
<sequence length="167" mass="19752">MGLDMGLFAVPKIEGMDLHQMLNIENKLSDLDRTDRQLYQKVKKYMTTYELFGNEYLTIISKVMYWRKANHIHNWFIQHTMNGIDDNPAITEVKEQDIRNLCYDCASVLQDESRATEILPTLPGPFFGSTAYDSFYLYEIERTLDKLSDELSSTFFQKNYVVYQSWW</sequence>
<name>N4WCX5_9BACI</name>